<proteinExistence type="predicted"/>
<keyword evidence="4" id="KW-1185">Reference proteome</keyword>
<gene>
    <name evidence="3" type="ORF">QBC35DRAFT_25665</name>
</gene>
<evidence type="ECO:0000259" key="2">
    <source>
        <dbReference type="Pfam" id="PF22664"/>
    </source>
</evidence>
<protein>
    <submittedName>
        <fullName evidence="3">Trichothecene 3-O-acetyltransferase</fullName>
    </submittedName>
</protein>
<keyword evidence="1" id="KW-0808">Transferase</keyword>
<dbReference type="InterPro" id="IPR054710">
    <property type="entry name" value="Tri101-like_N"/>
</dbReference>
<dbReference type="EMBL" id="MU864360">
    <property type="protein sequence ID" value="KAK4191261.1"/>
    <property type="molecule type" value="Genomic_DNA"/>
</dbReference>
<organism evidence="3 4">
    <name type="scientific">Podospora australis</name>
    <dbReference type="NCBI Taxonomy" id="1536484"/>
    <lineage>
        <taxon>Eukaryota</taxon>
        <taxon>Fungi</taxon>
        <taxon>Dikarya</taxon>
        <taxon>Ascomycota</taxon>
        <taxon>Pezizomycotina</taxon>
        <taxon>Sordariomycetes</taxon>
        <taxon>Sordariomycetidae</taxon>
        <taxon>Sordariales</taxon>
        <taxon>Podosporaceae</taxon>
        <taxon>Podospora</taxon>
    </lineage>
</organism>
<dbReference type="Pfam" id="PF02458">
    <property type="entry name" value="Transferase"/>
    <property type="match status" value="1"/>
</dbReference>
<dbReference type="InterPro" id="IPR050317">
    <property type="entry name" value="Plant_Fungal_Acyltransferase"/>
</dbReference>
<feature type="domain" description="Trichothecene 3-O-acetyltransferase-like N-terminal" evidence="2">
    <location>
        <begin position="21"/>
        <end position="164"/>
    </location>
</feature>
<dbReference type="Proteomes" id="UP001302126">
    <property type="component" value="Unassembled WGS sequence"/>
</dbReference>
<dbReference type="AlphaFoldDB" id="A0AAN6X095"/>
<evidence type="ECO:0000313" key="3">
    <source>
        <dbReference type="EMBL" id="KAK4191261.1"/>
    </source>
</evidence>
<dbReference type="InterPro" id="IPR023213">
    <property type="entry name" value="CAT-like_dom_sf"/>
</dbReference>
<evidence type="ECO:0000313" key="4">
    <source>
        <dbReference type="Proteomes" id="UP001302126"/>
    </source>
</evidence>
<reference evidence="3" key="2">
    <citation type="submission" date="2023-05" db="EMBL/GenBank/DDBJ databases">
        <authorList>
            <consortium name="Lawrence Berkeley National Laboratory"/>
            <person name="Steindorff A."/>
            <person name="Hensen N."/>
            <person name="Bonometti L."/>
            <person name="Westerberg I."/>
            <person name="Brannstrom I.O."/>
            <person name="Guillou S."/>
            <person name="Cros-Aarteil S."/>
            <person name="Calhoun S."/>
            <person name="Haridas S."/>
            <person name="Kuo A."/>
            <person name="Mondo S."/>
            <person name="Pangilinan J."/>
            <person name="Riley R."/>
            <person name="Labutti K."/>
            <person name="Andreopoulos B."/>
            <person name="Lipzen A."/>
            <person name="Chen C."/>
            <person name="Yanf M."/>
            <person name="Daum C."/>
            <person name="Ng V."/>
            <person name="Clum A."/>
            <person name="Ohm R."/>
            <person name="Martin F."/>
            <person name="Silar P."/>
            <person name="Natvig D."/>
            <person name="Lalanne C."/>
            <person name="Gautier V."/>
            <person name="Ament-Velasquez S.L."/>
            <person name="Kruys A."/>
            <person name="Hutchinson M.I."/>
            <person name="Powell A.J."/>
            <person name="Barry K."/>
            <person name="Miller A.N."/>
            <person name="Grigoriev I.V."/>
            <person name="Debuchy R."/>
            <person name="Gladieux P."/>
            <person name="Thoren M.H."/>
            <person name="Johannesson H."/>
        </authorList>
    </citation>
    <scope>NUCLEOTIDE SEQUENCE</scope>
    <source>
        <strain evidence="3">PSN309</strain>
    </source>
</reference>
<dbReference type="GO" id="GO:0016747">
    <property type="term" value="F:acyltransferase activity, transferring groups other than amino-acyl groups"/>
    <property type="evidence" value="ECO:0007669"/>
    <property type="project" value="TreeGrafter"/>
</dbReference>
<dbReference type="Pfam" id="PF22664">
    <property type="entry name" value="TRI-like_N"/>
    <property type="match status" value="1"/>
</dbReference>
<dbReference type="Gene3D" id="3.30.559.10">
    <property type="entry name" value="Chloramphenicol acetyltransferase-like domain"/>
    <property type="match status" value="2"/>
</dbReference>
<evidence type="ECO:0000256" key="1">
    <source>
        <dbReference type="ARBA" id="ARBA00022679"/>
    </source>
</evidence>
<name>A0AAN6X095_9PEZI</name>
<comment type="caution">
    <text evidence="3">The sequence shown here is derived from an EMBL/GenBank/DDBJ whole genome shotgun (WGS) entry which is preliminary data.</text>
</comment>
<accession>A0AAN6X095</accession>
<reference evidence="3" key="1">
    <citation type="journal article" date="2023" name="Mol. Phylogenet. Evol.">
        <title>Genome-scale phylogeny and comparative genomics of the fungal order Sordariales.</title>
        <authorList>
            <person name="Hensen N."/>
            <person name="Bonometti L."/>
            <person name="Westerberg I."/>
            <person name="Brannstrom I.O."/>
            <person name="Guillou S."/>
            <person name="Cros-Aarteil S."/>
            <person name="Calhoun S."/>
            <person name="Haridas S."/>
            <person name="Kuo A."/>
            <person name="Mondo S."/>
            <person name="Pangilinan J."/>
            <person name="Riley R."/>
            <person name="LaButti K."/>
            <person name="Andreopoulos B."/>
            <person name="Lipzen A."/>
            <person name="Chen C."/>
            <person name="Yan M."/>
            <person name="Daum C."/>
            <person name="Ng V."/>
            <person name="Clum A."/>
            <person name="Steindorff A."/>
            <person name="Ohm R.A."/>
            <person name="Martin F."/>
            <person name="Silar P."/>
            <person name="Natvig D.O."/>
            <person name="Lalanne C."/>
            <person name="Gautier V."/>
            <person name="Ament-Velasquez S.L."/>
            <person name="Kruys A."/>
            <person name="Hutchinson M.I."/>
            <person name="Powell A.J."/>
            <person name="Barry K."/>
            <person name="Miller A.N."/>
            <person name="Grigoriev I.V."/>
            <person name="Debuchy R."/>
            <person name="Gladieux P."/>
            <person name="Hiltunen Thoren M."/>
            <person name="Johannesson H."/>
        </authorList>
    </citation>
    <scope>NUCLEOTIDE SEQUENCE</scope>
    <source>
        <strain evidence="3">PSN309</strain>
    </source>
</reference>
<sequence length="492" mass="53954">MSPPETTVFLSPMDQFMPRVYMRLFLLFETPEPLRAVENLKAGLKRLTQRLPWLKGRVFVTDFAGPHRGRVGLRWSEADSDVPFNESNASVDGLTYQKLVKEDGAPLHYFENEWCPPTGIFGPVDEEGSPVLGVNYTIIDGGLVVGFSYQHSVFDGTGMDQLICFWAECTRAETVNEKGAPDGEEPLLRESIVRLAAHSGQHTNGSAPSSATFHELLARCSVFTASDDALILPPGFVPDPSMPLPIPAGIKLFTFDVSKLNAVKSVVQAHDPKLEGVTTNSILSATVWSCITRVRAARNRWASTKRSKLTIPINIRRRVDPDGHSLTKRPYLGNATIENSFAMNFSDVANAAIECPATPGKATVDLSQLCEIIQKATKAPKKITPGHLGGILQLHDAAPSMADLLQWFSPFTPSDLVVTSWANMDLYDADFGEAVGKPQFLRMANVGGDGFIVVLPRKRATSDQVIEIILGLHPEDIETLEKDPIWTSYLKA</sequence>
<dbReference type="PANTHER" id="PTHR31642:SF310">
    <property type="entry name" value="FATTY ALCOHOL:CAFFEOYL-COA ACYLTRANSFERASE"/>
    <property type="match status" value="1"/>
</dbReference>
<dbReference type="PANTHER" id="PTHR31642">
    <property type="entry name" value="TRICHOTHECENE 3-O-ACETYLTRANSFERASE"/>
    <property type="match status" value="1"/>
</dbReference>